<dbReference type="InterPro" id="IPR001547">
    <property type="entry name" value="Glyco_hydro_5"/>
</dbReference>
<sequence>MKIWGLFFLFLYLFLHVRAAMVRDGFITTKDVHFMLNESPFYANGFNAYWLMYIASDSSQRDKVSSALQEAANHGLTVGRTWAFSDGGYSPLQYYPGSYNEKMFQGLDFAISEAGKNGIKLILSLVNNYKDFGGRKQYVEWAKSQGESLQSEDDFFSNNVVKGYFKNHIKAVLTRRNSITGVAYKDDPTIMAWELMNEPRCPSDPSGITIQTWITEMASYIKSIDNNHLVEAGLEGFYGHSDAQKQQYNPNFLVGTDFIANNQIPEIDFVTVHSYPDQWLTGQDDEAQLNFLNDWLKVHIQDAQSILKKPLIFAEFGKTYKGVGFTPEQRDIVFNTVYSSIYWSAKGGGAAAGGLFWQLLSEGMDSYRDGYEIILSESPSVSEIILQQSQRLNKIRKMYARLVNVEKWRRARDKINHGN</sequence>
<evidence type="ECO:0000256" key="8">
    <source>
        <dbReference type="SAM" id="SignalP"/>
    </source>
</evidence>
<evidence type="ECO:0000259" key="9">
    <source>
        <dbReference type="Pfam" id="PF26410"/>
    </source>
</evidence>
<evidence type="ECO:0000256" key="5">
    <source>
        <dbReference type="ARBA" id="ARBA00022525"/>
    </source>
</evidence>
<dbReference type="Pfam" id="PF26410">
    <property type="entry name" value="GH5_mannosidase"/>
    <property type="match status" value="1"/>
</dbReference>
<comment type="subcellular location">
    <subcellularLocation>
        <location evidence="2">Secreted</location>
    </subcellularLocation>
</comment>
<dbReference type="InterPro" id="IPR017853">
    <property type="entry name" value="GH"/>
</dbReference>
<evidence type="ECO:0000256" key="3">
    <source>
        <dbReference type="ARBA" id="ARBA00005641"/>
    </source>
</evidence>
<feature type="chain" id="PRO_5013018225" description="mannan endo-1,4-beta-mannosidase" evidence="8">
    <location>
        <begin position="20"/>
        <end position="419"/>
    </location>
</feature>
<evidence type="ECO:0000256" key="2">
    <source>
        <dbReference type="ARBA" id="ARBA00004613"/>
    </source>
</evidence>
<dbReference type="EC" id="3.2.1.78" evidence="4"/>
<evidence type="ECO:0000313" key="10">
    <source>
        <dbReference type="EMBL" id="OIT20735.1"/>
    </source>
</evidence>
<dbReference type="AlphaFoldDB" id="A0A1J6KFQ8"/>
<comment type="similarity">
    <text evidence="3">Belongs to the glycosyl hydrolase 5 (cellulase A) family.</text>
</comment>
<comment type="catalytic activity">
    <reaction evidence="1">
        <text>Random hydrolysis of (1-&gt;4)-beta-D-mannosidic linkages in mannans, galactomannans and glucomannans.</text>
        <dbReference type="EC" id="3.2.1.78"/>
    </reaction>
</comment>
<evidence type="ECO:0000313" key="11">
    <source>
        <dbReference type="Proteomes" id="UP000187609"/>
    </source>
</evidence>
<dbReference type="FunFam" id="3.20.20.80:FF:000012">
    <property type="entry name" value="Mannan endo-1,4-beta-mannosidase 6"/>
    <property type="match status" value="1"/>
</dbReference>
<evidence type="ECO:0000256" key="4">
    <source>
        <dbReference type="ARBA" id="ARBA00012706"/>
    </source>
</evidence>
<protein>
    <recommendedName>
        <fullName evidence="4">mannan endo-1,4-beta-mannosidase</fullName>
        <ecNumber evidence="4">3.2.1.78</ecNumber>
    </recommendedName>
</protein>
<reference evidence="10" key="1">
    <citation type="submission" date="2016-11" db="EMBL/GenBank/DDBJ databases">
        <title>The genome of Nicotiana attenuata.</title>
        <authorList>
            <person name="Xu S."/>
            <person name="Brockmoeller T."/>
            <person name="Gaquerel E."/>
            <person name="Navarro A."/>
            <person name="Kuhl H."/>
            <person name="Gase K."/>
            <person name="Ling Z."/>
            <person name="Zhou W."/>
            <person name="Kreitzer C."/>
            <person name="Stanke M."/>
            <person name="Tang H."/>
            <person name="Lyons E."/>
            <person name="Pandey P."/>
            <person name="Pandey S.P."/>
            <person name="Timmermann B."/>
            <person name="Baldwin I.T."/>
        </authorList>
    </citation>
    <scope>NUCLEOTIDE SEQUENCE [LARGE SCALE GENOMIC DNA]</scope>
    <source>
        <strain evidence="10">UT</strain>
    </source>
</reference>
<dbReference type="OrthoDB" id="406631at2759"/>
<accession>A0A1J6KFQ8</accession>
<keyword evidence="8" id="KW-0732">Signal</keyword>
<dbReference type="Gene3D" id="3.20.20.80">
    <property type="entry name" value="Glycosidases"/>
    <property type="match status" value="1"/>
</dbReference>
<feature type="signal peptide" evidence="8">
    <location>
        <begin position="1"/>
        <end position="19"/>
    </location>
</feature>
<dbReference type="SMR" id="A0A1J6KFQ8"/>
<dbReference type="OMA" id="MNLGIDT"/>
<feature type="domain" description="Glycoside hydrolase family 5" evidence="9">
    <location>
        <begin position="26"/>
        <end position="358"/>
    </location>
</feature>
<comment type="caution">
    <text evidence="10">The sequence shown here is derived from an EMBL/GenBank/DDBJ whole genome shotgun (WGS) entry which is preliminary data.</text>
</comment>
<dbReference type="PANTHER" id="PTHR31451">
    <property type="match status" value="1"/>
</dbReference>
<keyword evidence="7" id="KW-0326">Glycosidase</keyword>
<dbReference type="STRING" id="49451.A0A1J6KFQ8"/>
<dbReference type="GO" id="GO:0016985">
    <property type="term" value="F:mannan endo-1,4-beta-mannosidase activity"/>
    <property type="evidence" value="ECO:0007669"/>
    <property type="project" value="UniProtKB-EC"/>
</dbReference>
<dbReference type="Gramene" id="OIT20735">
    <property type="protein sequence ID" value="OIT20735"/>
    <property type="gene ID" value="A4A49_39156"/>
</dbReference>
<keyword evidence="5" id="KW-0964">Secreted</keyword>
<dbReference type="EMBL" id="MJEQ01004958">
    <property type="protein sequence ID" value="OIT20735.1"/>
    <property type="molecule type" value="Genomic_DNA"/>
</dbReference>
<dbReference type="GO" id="GO:0000272">
    <property type="term" value="P:polysaccharide catabolic process"/>
    <property type="evidence" value="ECO:0007669"/>
    <property type="project" value="InterPro"/>
</dbReference>
<name>A0A1J6KFQ8_NICAT</name>
<keyword evidence="6" id="KW-0378">Hydrolase</keyword>
<evidence type="ECO:0000256" key="1">
    <source>
        <dbReference type="ARBA" id="ARBA00001678"/>
    </source>
</evidence>
<evidence type="ECO:0000256" key="7">
    <source>
        <dbReference type="ARBA" id="ARBA00023295"/>
    </source>
</evidence>
<organism evidence="10 11">
    <name type="scientific">Nicotiana attenuata</name>
    <name type="common">Coyote tobacco</name>
    <dbReference type="NCBI Taxonomy" id="49451"/>
    <lineage>
        <taxon>Eukaryota</taxon>
        <taxon>Viridiplantae</taxon>
        <taxon>Streptophyta</taxon>
        <taxon>Embryophyta</taxon>
        <taxon>Tracheophyta</taxon>
        <taxon>Spermatophyta</taxon>
        <taxon>Magnoliopsida</taxon>
        <taxon>eudicotyledons</taxon>
        <taxon>Gunneridae</taxon>
        <taxon>Pentapetalae</taxon>
        <taxon>asterids</taxon>
        <taxon>lamiids</taxon>
        <taxon>Solanales</taxon>
        <taxon>Solanaceae</taxon>
        <taxon>Nicotianoideae</taxon>
        <taxon>Nicotianeae</taxon>
        <taxon>Nicotiana</taxon>
    </lineage>
</organism>
<dbReference type="GeneID" id="109219787"/>
<evidence type="ECO:0000256" key="6">
    <source>
        <dbReference type="ARBA" id="ARBA00022801"/>
    </source>
</evidence>
<dbReference type="GO" id="GO:0005576">
    <property type="term" value="C:extracellular region"/>
    <property type="evidence" value="ECO:0007669"/>
    <property type="project" value="UniProtKB-SubCell"/>
</dbReference>
<gene>
    <name evidence="10" type="primary">MAN7_2</name>
    <name evidence="10" type="ORF">A4A49_39156</name>
</gene>
<dbReference type="InterPro" id="IPR045053">
    <property type="entry name" value="MAN-like"/>
</dbReference>
<dbReference type="KEGG" id="nau:109219787"/>
<keyword evidence="11" id="KW-1185">Reference proteome</keyword>
<proteinExistence type="inferred from homology"/>
<dbReference type="PANTHER" id="PTHR31451:SF60">
    <property type="entry name" value="MANNAN ENDO-1,4-BETA-MANNOSIDASE 1"/>
    <property type="match status" value="1"/>
</dbReference>
<dbReference type="Proteomes" id="UP000187609">
    <property type="component" value="Unassembled WGS sequence"/>
</dbReference>
<dbReference type="SUPFAM" id="SSF51445">
    <property type="entry name" value="(Trans)glycosidases"/>
    <property type="match status" value="1"/>
</dbReference>